<feature type="region of interest" description="Disordered" evidence="1">
    <location>
        <begin position="1"/>
        <end position="38"/>
    </location>
</feature>
<keyword evidence="2" id="KW-1133">Transmembrane helix</keyword>
<feature type="transmembrane region" description="Helical" evidence="2">
    <location>
        <begin position="77"/>
        <end position="94"/>
    </location>
</feature>
<accession>A0A0K8W231</accession>
<feature type="compositionally biased region" description="Low complexity" evidence="1">
    <location>
        <begin position="933"/>
        <end position="945"/>
    </location>
</feature>
<protein>
    <submittedName>
        <fullName evidence="4">Membralin</fullName>
    </submittedName>
</protein>
<feature type="region of interest" description="Disordered" evidence="1">
    <location>
        <begin position="926"/>
        <end position="946"/>
    </location>
</feature>
<sequence>MADNADNRGDTPAQPPSAPPQPQQQPQPPPGVNNPNINRNVPNFANVWNVDLAANPFNFNNRNRGGQNNLMNVRDRLFHAIYFKIALMYAQIFPKPLQRVLEYFILLKALLFFFALVYIHLAFIKNPATCLQNVKDWPRDGVLRVEVIPNLEKQRDLLSKTKANEQLIRYLQNYYHYGIGPQTKLNHDRLKQYERTLTRSGYQLRPTFTYSNETLIYYFKTEAITGQAVENKAIEQLEKSDNDDDEQYIVEYSLEYGHLRLSPATRKRLKIPVRVVQLDPMTDKCFGDKFSKFLLKQLLGYDDLLMSSVRVIAEKEDNKGYLRNVITGEHYRFVSMWWAAWSSYLTAFFVMVLFTFSISMLLRFSHHQIFVFIVDLLQMLEFNVTARFPIAPLLTVILALVGMESIMSEFFNDTTTAFYIILIVWVADQYDAICCHTSITKRHWLRFFFLYHFAFYAYHYRFSGQNRSLALVSSWLFIQHSMFYFFHRYELPVIIQQAEILIITNNQNVAGNGPQRQQQQPGQGQPAALLMGRLFRRPADAQHQQQQQQQQRQQQYQPTLEALRNQALTPYVGDYVRDYLQRRGGAVDTLRRTLLQPRVRVQIANLQRINLSAIQINPANLDAIARASEAAGGETASAASSTVNVGGGAGGAEGTITIRQVANADAPTNGASGSSNNNTGNNHGSTIGITISFNTATQESGGEGRIATVVGGDGQTVLAATSADELTAGITVNAGAESQPSSTTSTGAESKEQPEQIEVNTIVATAENDEVNGQKSPQTQINIQPSLDINQQALLKEETVNAEDSLANGTCDNANGLHNQRAELKEEDSYAASITKTAKEESSGTSVELTGGKPTFAESSTTFERDPEVVAILDTSVPLPALLPTALSEVTAPISTITTVATTPSASASAPSTLAVLQHTQLTAADPDPTINATSTTTTAASSASNESVAAIGTADAGSEPVLVKGFTPPAAHEKATTLTMSPAEQWSTAADCVSKPQDAASTRCAVSAPSEVSEVSLN</sequence>
<evidence type="ECO:0000256" key="2">
    <source>
        <dbReference type="SAM" id="Phobius"/>
    </source>
</evidence>
<feature type="compositionally biased region" description="Low complexity" evidence="1">
    <location>
        <begin position="1006"/>
        <end position="1019"/>
    </location>
</feature>
<evidence type="ECO:0000313" key="4">
    <source>
        <dbReference type="EMBL" id="JAI44910.1"/>
    </source>
</evidence>
<proteinExistence type="predicted"/>
<dbReference type="PANTHER" id="PTHR21650:SF4">
    <property type="entry name" value="MEMBRALIN"/>
    <property type="match status" value="1"/>
</dbReference>
<feature type="region of interest" description="Disordered" evidence="1">
    <location>
        <begin position="999"/>
        <end position="1019"/>
    </location>
</feature>
<keyword evidence="2" id="KW-0472">Membrane</keyword>
<keyword evidence="2" id="KW-0812">Transmembrane</keyword>
<feature type="compositionally biased region" description="Polar residues" evidence="1">
    <location>
        <begin position="736"/>
        <end position="748"/>
    </location>
</feature>
<dbReference type="PANTHER" id="PTHR21650">
    <property type="entry name" value="MEMBRALIN/KINETOCHORE PROTEIN NUF2"/>
    <property type="match status" value="1"/>
</dbReference>
<dbReference type="AlphaFoldDB" id="A0A0K8W231"/>
<dbReference type="GO" id="GO:0005783">
    <property type="term" value="C:endoplasmic reticulum"/>
    <property type="evidence" value="ECO:0007669"/>
    <property type="project" value="TreeGrafter"/>
</dbReference>
<feature type="region of interest" description="Disordered" evidence="1">
    <location>
        <begin position="838"/>
        <end position="862"/>
    </location>
</feature>
<dbReference type="Pfam" id="PF09746">
    <property type="entry name" value="Membralin"/>
    <property type="match status" value="1"/>
</dbReference>
<dbReference type="InterPro" id="IPR019144">
    <property type="entry name" value="Membralin"/>
</dbReference>
<feature type="transmembrane region" description="Helical" evidence="2">
    <location>
        <begin position="384"/>
        <end position="403"/>
    </location>
</feature>
<dbReference type="GO" id="GO:0034976">
    <property type="term" value="P:response to endoplasmic reticulum stress"/>
    <property type="evidence" value="ECO:0007669"/>
    <property type="project" value="TreeGrafter"/>
</dbReference>
<evidence type="ECO:0000256" key="1">
    <source>
        <dbReference type="SAM" id="MobiDB-lite"/>
    </source>
</evidence>
<name>A0A0K8W231_BACLA</name>
<feature type="transmembrane region" description="Helical" evidence="2">
    <location>
        <begin position="341"/>
        <end position="364"/>
    </location>
</feature>
<organism evidence="4">
    <name type="scientific">Bactrocera latifrons</name>
    <name type="common">Malaysian fruit fly</name>
    <name type="synonym">Chaetodacus latifrons</name>
    <dbReference type="NCBI Taxonomy" id="174628"/>
    <lineage>
        <taxon>Eukaryota</taxon>
        <taxon>Metazoa</taxon>
        <taxon>Ecdysozoa</taxon>
        <taxon>Arthropoda</taxon>
        <taxon>Hexapoda</taxon>
        <taxon>Insecta</taxon>
        <taxon>Pterygota</taxon>
        <taxon>Neoptera</taxon>
        <taxon>Endopterygota</taxon>
        <taxon>Diptera</taxon>
        <taxon>Brachycera</taxon>
        <taxon>Muscomorpha</taxon>
        <taxon>Tephritoidea</taxon>
        <taxon>Tephritidae</taxon>
        <taxon>Bactrocera</taxon>
        <taxon>Bactrocera</taxon>
    </lineage>
</organism>
<feature type="region of interest" description="Disordered" evidence="1">
    <location>
        <begin position="732"/>
        <end position="755"/>
    </location>
</feature>
<dbReference type="EMBL" id="GDHF01007404">
    <property type="protein sequence ID" value="JAI44910.1"/>
    <property type="molecule type" value="Transcribed_RNA"/>
</dbReference>
<dbReference type="GO" id="GO:1904294">
    <property type="term" value="P:positive regulation of ERAD pathway"/>
    <property type="evidence" value="ECO:0007669"/>
    <property type="project" value="TreeGrafter"/>
</dbReference>
<evidence type="ECO:0000313" key="3">
    <source>
        <dbReference type="EMBL" id="JAI42033.1"/>
    </source>
</evidence>
<feature type="transmembrane region" description="Helical" evidence="2">
    <location>
        <begin position="100"/>
        <end position="123"/>
    </location>
</feature>
<dbReference type="EMBL" id="GDHF01010281">
    <property type="protein sequence ID" value="JAI42033.1"/>
    <property type="molecule type" value="Transcribed_RNA"/>
</dbReference>
<gene>
    <name evidence="4" type="primary">C19orf6_0</name>
    <name evidence="3" type="synonym">C19orf6_1</name>
    <name evidence="3" type="ORF">c2_g1_i1</name>
    <name evidence="4" type="ORF">c2_g1_i2</name>
</gene>
<reference evidence="4" key="1">
    <citation type="submission" date="2015-06" db="EMBL/GenBank/DDBJ databases">
        <authorList>
            <person name="Hoefler B.C."/>
            <person name="Straight P.D."/>
        </authorList>
    </citation>
    <scope>NUCLEOTIDE SEQUENCE</scope>
</reference>
<feature type="compositionally biased region" description="Pro residues" evidence="1">
    <location>
        <begin position="13"/>
        <end position="32"/>
    </location>
</feature>
<dbReference type="OrthoDB" id="6779347at2759"/>